<evidence type="ECO:0000313" key="2">
    <source>
        <dbReference type="Proteomes" id="UP000277580"/>
    </source>
</evidence>
<organism evidence="1 2">
    <name type="scientific">Morchella conica CCBAS932</name>
    <dbReference type="NCBI Taxonomy" id="1392247"/>
    <lineage>
        <taxon>Eukaryota</taxon>
        <taxon>Fungi</taxon>
        <taxon>Dikarya</taxon>
        <taxon>Ascomycota</taxon>
        <taxon>Pezizomycotina</taxon>
        <taxon>Pezizomycetes</taxon>
        <taxon>Pezizales</taxon>
        <taxon>Morchellaceae</taxon>
        <taxon>Morchella</taxon>
    </lineage>
</organism>
<proteinExistence type="predicted"/>
<dbReference type="AlphaFoldDB" id="A0A3N4KNU7"/>
<reference evidence="1 2" key="1">
    <citation type="journal article" date="2018" name="Nat. Ecol. Evol.">
        <title>Pezizomycetes genomes reveal the molecular basis of ectomycorrhizal truffle lifestyle.</title>
        <authorList>
            <person name="Murat C."/>
            <person name="Payen T."/>
            <person name="Noel B."/>
            <person name="Kuo A."/>
            <person name="Morin E."/>
            <person name="Chen J."/>
            <person name="Kohler A."/>
            <person name="Krizsan K."/>
            <person name="Balestrini R."/>
            <person name="Da Silva C."/>
            <person name="Montanini B."/>
            <person name="Hainaut M."/>
            <person name="Levati E."/>
            <person name="Barry K.W."/>
            <person name="Belfiori B."/>
            <person name="Cichocki N."/>
            <person name="Clum A."/>
            <person name="Dockter R.B."/>
            <person name="Fauchery L."/>
            <person name="Guy J."/>
            <person name="Iotti M."/>
            <person name="Le Tacon F."/>
            <person name="Lindquist E.A."/>
            <person name="Lipzen A."/>
            <person name="Malagnac F."/>
            <person name="Mello A."/>
            <person name="Molinier V."/>
            <person name="Miyauchi S."/>
            <person name="Poulain J."/>
            <person name="Riccioni C."/>
            <person name="Rubini A."/>
            <person name="Sitrit Y."/>
            <person name="Splivallo R."/>
            <person name="Traeger S."/>
            <person name="Wang M."/>
            <person name="Zifcakova L."/>
            <person name="Wipf D."/>
            <person name="Zambonelli A."/>
            <person name="Paolocci F."/>
            <person name="Nowrousian M."/>
            <person name="Ottonello S."/>
            <person name="Baldrian P."/>
            <person name="Spatafora J.W."/>
            <person name="Henrissat B."/>
            <person name="Nagy L.G."/>
            <person name="Aury J.M."/>
            <person name="Wincker P."/>
            <person name="Grigoriev I.V."/>
            <person name="Bonfante P."/>
            <person name="Martin F.M."/>
        </authorList>
    </citation>
    <scope>NUCLEOTIDE SEQUENCE [LARGE SCALE GENOMIC DNA]</scope>
    <source>
        <strain evidence="1 2">CCBAS932</strain>
    </source>
</reference>
<accession>A0A3N4KNU7</accession>
<keyword evidence="2" id="KW-1185">Reference proteome</keyword>
<dbReference type="InParanoid" id="A0A3N4KNU7"/>
<protein>
    <submittedName>
        <fullName evidence="1">Uncharacterized protein</fullName>
    </submittedName>
</protein>
<dbReference type="OrthoDB" id="5387032at2759"/>
<evidence type="ECO:0000313" key="1">
    <source>
        <dbReference type="EMBL" id="RPB10992.1"/>
    </source>
</evidence>
<gene>
    <name evidence="1" type="ORF">P167DRAFT_546622</name>
</gene>
<name>A0A3N4KNU7_9PEZI</name>
<dbReference type="EMBL" id="ML119138">
    <property type="protein sequence ID" value="RPB10992.1"/>
    <property type="molecule type" value="Genomic_DNA"/>
</dbReference>
<sequence length="295" mass="33253">MYYTCRGKGIKSKLATYVANSMTDKGSTRYLPVTSEATRVSQLPKSSLIETRMEHDNTAMTGPPTRAGHNTDVYNLGLTSSTLINARLSLRTLVSSDITGTDPYKFQESHLQCMRVLWAETPPTSRYHYRIRRRVEEWFITISQVRDFAVNHIIKHSGLEEAQYQEIVRLRIAVHSNQDKGQVINDRMIILVHAGLDTIPAGSSGDPPIESIDFMSIRAAHVLLVAAWNSLGRELQEVRRVEGLDHIFGSGSLTEDETHLSVAISAYWLAEVDLAYGELYSDQPYHYTELFMEGC</sequence>
<dbReference type="Proteomes" id="UP000277580">
    <property type="component" value="Unassembled WGS sequence"/>
</dbReference>